<proteinExistence type="predicted"/>
<dbReference type="EMBL" id="ML976067">
    <property type="protein sequence ID" value="KAF1940189.1"/>
    <property type="molecule type" value="Genomic_DNA"/>
</dbReference>
<name>A0A6A5SL82_9PLEO</name>
<dbReference type="Proteomes" id="UP000800038">
    <property type="component" value="Unassembled WGS sequence"/>
</dbReference>
<feature type="signal peptide" evidence="1">
    <location>
        <begin position="1"/>
        <end position="18"/>
    </location>
</feature>
<evidence type="ECO:0000313" key="3">
    <source>
        <dbReference type="Proteomes" id="UP000800038"/>
    </source>
</evidence>
<keyword evidence="1" id="KW-0732">Signal</keyword>
<gene>
    <name evidence="2" type="ORF">EJ02DRAFT_238315</name>
</gene>
<feature type="chain" id="PRO_5025524852" description="Secreted protein" evidence="1">
    <location>
        <begin position="19"/>
        <end position="112"/>
    </location>
</feature>
<organism evidence="2 3">
    <name type="scientific">Clathrospora elynae</name>
    <dbReference type="NCBI Taxonomy" id="706981"/>
    <lineage>
        <taxon>Eukaryota</taxon>
        <taxon>Fungi</taxon>
        <taxon>Dikarya</taxon>
        <taxon>Ascomycota</taxon>
        <taxon>Pezizomycotina</taxon>
        <taxon>Dothideomycetes</taxon>
        <taxon>Pleosporomycetidae</taxon>
        <taxon>Pleosporales</taxon>
        <taxon>Diademaceae</taxon>
        <taxon>Clathrospora</taxon>
    </lineage>
</organism>
<reference evidence="2" key="1">
    <citation type="journal article" date="2020" name="Stud. Mycol.">
        <title>101 Dothideomycetes genomes: a test case for predicting lifestyles and emergence of pathogens.</title>
        <authorList>
            <person name="Haridas S."/>
            <person name="Albert R."/>
            <person name="Binder M."/>
            <person name="Bloem J."/>
            <person name="Labutti K."/>
            <person name="Salamov A."/>
            <person name="Andreopoulos B."/>
            <person name="Baker S."/>
            <person name="Barry K."/>
            <person name="Bills G."/>
            <person name="Bluhm B."/>
            <person name="Cannon C."/>
            <person name="Castanera R."/>
            <person name="Culley D."/>
            <person name="Daum C."/>
            <person name="Ezra D."/>
            <person name="Gonzalez J."/>
            <person name="Henrissat B."/>
            <person name="Kuo A."/>
            <person name="Liang C."/>
            <person name="Lipzen A."/>
            <person name="Lutzoni F."/>
            <person name="Magnuson J."/>
            <person name="Mondo S."/>
            <person name="Nolan M."/>
            <person name="Ohm R."/>
            <person name="Pangilinan J."/>
            <person name="Park H.-J."/>
            <person name="Ramirez L."/>
            <person name="Alfaro M."/>
            <person name="Sun H."/>
            <person name="Tritt A."/>
            <person name="Yoshinaga Y."/>
            <person name="Zwiers L.-H."/>
            <person name="Turgeon B."/>
            <person name="Goodwin S."/>
            <person name="Spatafora J."/>
            <person name="Crous P."/>
            <person name="Grigoriev I."/>
        </authorList>
    </citation>
    <scope>NUCLEOTIDE SEQUENCE</scope>
    <source>
        <strain evidence="2">CBS 161.51</strain>
    </source>
</reference>
<sequence>MACFSVWLAYMTVDASLSAAVAWARRMSGTDLRLFTPQPQCSNSVSSGYCGAFRSRQRSDKRLGNCAAGIPASWSKKAKHKRGHARLLPTSMSVCYAPQLQDIGYGDPLCSS</sequence>
<accession>A0A6A5SL82</accession>
<evidence type="ECO:0000313" key="2">
    <source>
        <dbReference type="EMBL" id="KAF1940189.1"/>
    </source>
</evidence>
<evidence type="ECO:0008006" key="4">
    <source>
        <dbReference type="Google" id="ProtNLM"/>
    </source>
</evidence>
<keyword evidence="3" id="KW-1185">Reference proteome</keyword>
<evidence type="ECO:0000256" key="1">
    <source>
        <dbReference type="SAM" id="SignalP"/>
    </source>
</evidence>
<protein>
    <recommendedName>
        <fullName evidence="4">Secreted protein</fullName>
    </recommendedName>
</protein>
<dbReference type="AlphaFoldDB" id="A0A6A5SL82"/>